<reference evidence="2 3" key="1">
    <citation type="submission" date="2024-03" db="EMBL/GenBank/DDBJ databases">
        <title>Human intestinal bacterial collection.</title>
        <authorList>
            <person name="Pauvert C."/>
            <person name="Hitch T.C.A."/>
            <person name="Clavel T."/>
        </authorList>
    </citation>
    <scope>NUCLEOTIDE SEQUENCE [LARGE SCALE GENOMIC DNA]</scope>
    <source>
        <strain evidence="2 3">CLA-AP-H27</strain>
    </source>
</reference>
<comment type="caution">
    <text evidence="2">The sequence shown here is derived from an EMBL/GenBank/DDBJ whole genome shotgun (WGS) entry which is preliminary data.</text>
</comment>
<sequence>MSEQVATLTEDLKELKPEKSMLLNNMGCADDAAFSKFKKDENAEDRAILQMKRERQHKFVQKQRIKPKKKRDIWER</sequence>
<gene>
    <name evidence="2" type="ORF">WMO41_12950</name>
</gene>
<name>A0ABV1HR57_9FIRM</name>
<keyword evidence="3" id="KW-1185">Reference proteome</keyword>
<proteinExistence type="predicted"/>
<accession>A0ABV1HR57</accession>
<evidence type="ECO:0000256" key="1">
    <source>
        <dbReference type="SAM" id="MobiDB-lite"/>
    </source>
</evidence>
<protein>
    <submittedName>
        <fullName evidence="2">Uncharacterized protein</fullName>
    </submittedName>
</protein>
<evidence type="ECO:0000313" key="2">
    <source>
        <dbReference type="EMBL" id="MEQ2564058.1"/>
    </source>
</evidence>
<feature type="region of interest" description="Disordered" evidence="1">
    <location>
        <begin position="55"/>
        <end position="76"/>
    </location>
</feature>
<dbReference type="EMBL" id="JBBMFJ010000030">
    <property type="protein sequence ID" value="MEQ2564058.1"/>
    <property type="molecule type" value="Genomic_DNA"/>
</dbReference>
<dbReference type="Proteomes" id="UP001437460">
    <property type="component" value="Unassembled WGS sequence"/>
</dbReference>
<evidence type="ECO:0000313" key="3">
    <source>
        <dbReference type="Proteomes" id="UP001437460"/>
    </source>
</evidence>
<organism evidence="2 3">
    <name type="scientific">Ventrimonas faecis</name>
    <dbReference type="NCBI Taxonomy" id="3133170"/>
    <lineage>
        <taxon>Bacteria</taxon>
        <taxon>Bacillati</taxon>
        <taxon>Bacillota</taxon>
        <taxon>Clostridia</taxon>
        <taxon>Lachnospirales</taxon>
        <taxon>Lachnospiraceae</taxon>
        <taxon>Ventrimonas</taxon>
    </lineage>
</organism>